<dbReference type="PANTHER" id="PTHR46890">
    <property type="entry name" value="NON-LTR RETROLELEMENT REVERSE TRANSCRIPTASE-LIKE PROTEIN-RELATED"/>
    <property type="match status" value="1"/>
</dbReference>
<sequence length="430" mass="49218">MNKLLSSNSGNNVSSCPSNEASDTIGLGKELGIAFDGEEGSVINHFVKQIKGDMHLCDSKKRLGGMVNSDRTSSSSDGRSGGILAIWNKDSVMVSEVRVFNNWILLNEQFMKYLWDEICRNSPSSSLPVKLELLSIKLRDWNKNVFGHIDSKFSETMKLLDQWESTAEVRSLSPQEQQYVQELSKEKQLWAPRTECFWRQKSRMLWKGRCSWCYFDHFTASFCQDYEIFGLALSLNYLRLSSSEAQALEAPFALDEIKGAVWNCNSRKASGLDGANFNFYKRAWPLIQDELLNLMDIFFRNSSLPHAIHSSFVALISKVAGASRVQDFRPIRFKVLSLRLKCVISSVISQQQSAFISGLQILDSFLIASEAIDYYRRNKLSCHVFKVDFEDFRFCKMEAYRQDLGIHGIWVQMAFMDLHLQFTLPNLHPH</sequence>
<dbReference type="PANTHER" id="PTHR46890:SF48">
    <property type="entry name" value="RNA-DIRECTED DNA POLYMERASE"/>
    <property type="match status" value="1"/>
</dbReference>
<comment type="caution">
    <text evidence="1">The sequence shown here is derived from an EMBL/GenBank/DDBJ whole genome shotgun (WGS) entry which is preliminary data.</text>
</comment>
<dbReference type="EMBL" id="JAAGAX010000006">
    <property type="protein sequence ID" value="KAF2310865.1"/>
    <property type="molecule type" value="Genomic_DNA"/>
</dbReference>
<organism evidence="1 2">
    <name type="scientific">Hevea brasiliensis</name>
    <name type="common">Para rubber tree</name>
    <name type="synonym">Siphonia brasiliensis</name>
    <dbReference type="NCBI Taxonomy" id="3981"/>
    <lineage>
        <taxon>Eukaryota</taxon>
        <taxon>Viridiplantae</taxon>
        <taxon>Streptophyta</taxon>
        <taxon>Embryophyta</taxon>
        <taxon>Tracheophyta</taxon>
        <taxon>Spermatophyta</taxon>
        <taxon>Magnoliopsida</taxon>
        <taxon>eudicotyledons</taxon>
        <taxon>Gunneridae</taxon>
        <taxon>Pentapetalae</taxon>
        <taxon>rosids</taxon>
        <taxon>fabids</taxon>
        <taxon>Malpighiales</taxon>
        <taxon>Euphorbiaceae</taxon>
        <taxon>Crotonoideae</taxon>
        <taxon>Micrandreae</taxon>
        <taxon>Hevea</taxon>
    </lineage>
</organism>
<accession>A0A6A6MEE5</accession>
<evidence type="ECO:0008006" key="3">
    <source>
        <dbReference type="Google" id="ProtNLM"/>
    </source>
</evidence>
<evidence type="ECO:0000313" key="1">
    <source>
        <dbReference type="EMBL" id="KAF2310865.1"/>
    </source>
</evidence>
<dbReference type="InterPro" id="IPR052343">
    <property type="entry name" value="Retrotransposon-Effector_Assoc"/>
</dbReference>
<evidence type="ECO:0000313" key="2">
    <source>
        <dbReference type="Proteomes" id="UP000467840"/>
    </source>
</evidence>
<dbReference type="AlphaFoldDB" id="A0A6A6MEE5"/>
<protein>
    <recommendedName>
        <fullName evidence="3">Reverse transcriptase domain-containing protein</fullName>
    </recommendedName>
</protein>
<dbReference type="Proteomes" id="UP000467840">
    <property type="component" value="Chromosome 14"/>
</dbReference>
<keyword evidence="2" id="KW-1185">Reference proteome</keyword>
<reference evidence="1 2" key="1">
    <citation type="journal article" date="2020" name="Mol. Plant">
        <title>The Chromosome-Based Rubber Tree Genome Provides New Insights into Spurge Genome Evolution and Rubber Biosynthesis.</title>
        <authorList>
            <person name="Liu J."/>
            <person name="Shi C."/>
            <person name="Shi C.C."/>
            <person name="Li W."/>
            <person name="Zhang Q.J."/>
            <person name="Zhang Y."/>
            <person name="Li K."/>
            <person name="Lu H.F."/>
            <person name="Shi C."/>
            <person name="Zhu S.T."/>
            <person name="Xiao Z.Y."/>
            <person name="Nan H."/>
            <person name="Yue Y."/>
            <person name="Zhu X.G."/>
            <person name="Wu Y."/>
            <person name="Hong X.N."/>
            <person name="Fan G.Y."/>
            <person name="Tong Y."/>
            <person name="Zhang D."/>
            <person name="Mao C.L."/>
            <person name="Liu Y.L."/>
            <person name="Hao S.J."/>
            <person name="Liu W.Q."/>
            <person name="Lv M.Q."/>
            <person name="Zhang H.B."/>
            <person name="Liu Y."/>
            <person name="Hu-Tang G.R."/>
            <person name="Wang J.P."/>
            <person name="Wang J.H."/>
            <person name="Sun Y.H."/>
            <person name="Ni S.B."/>
            <person name="Chen W.B."/>
            <person name="Zhang X.C."/>
            <person name="Jiao Y.N."/>
            <person name="Eichler E.E."/>
            <person name="Li G.H."/>
            <person name="Liu X."/>
            <person name="Gao L.Z."/>
        </authorList>
    </citation>
    <scope>NUCLEOTIDE SEQUENCE [LARGE SCALE GENOMIC DNA]</scope>
    <source>
        <strain evidence="2">cv. GT1</strain>
        <tissue evidence="1">Leaf</tissue>
    </source>
</reference>
<proteinExistence type="predicted"/>
<name>A0A6A6MEE5_HEVBR</name>
<gene>
    <name evidence="1" type="ORF">GH714_017829</name>
</gene>